<dbReference type="Pfam" id="PF00651">
    <property type="entry name" value="BTB"/>
    <property type="match status" value="1"/>
</dbReference>
<evidence type="ECO:0000313" key="4">
    <source>
        <dbReference type="EMBL" id="KAK7457967.1"/>
    </source>
</evidence>
<dbReference type="Pfam" id="PF07707">
    <property type="entry name" value="BACK"/>
    <property type="match status" value="1"/>
</dbReference>
<dbReference type="Proteomes" id="UP001519460">
    <property type="component" value="Unassembled WGS sequence"/>
</dbReference>
<dbReference type="CDD" id="cd18186">
    <property type="entry name" value="BTB_POZ_ZBTB_KLHL-like"/>
    <property type="match status" value="1"/>
</dbReference>
<dbReference type="InterPro" id="IPR011333">
    <property type="entry name" value="SKP1/BTB/POZ_sf"/>
</dbReference>
<dbReference type="PROSITE" id="PS50097">
    <property type="entry name" value="BTB"/>
    <property type="match status" value="1"/>
</dbReference>
<evidence type="ECO:0000256" key="1">
    <source>
        <dbReference type="ARBA" id="ARBA00022441"/>
    </source>
</evidence>
<dbReference type="Gene3D" id="3.30.710.10">
    <property type="entry name" value="Potassium Channel Kv1.1, Chain A"/>
    <property type="match status" value="1"/>
</dbReference>
<dbReference type="PANTHER" id="PTHR24412:SF272">
    <property type="entry name" value="KELCH-LIKE PROTEIN DIABLO"/>
    <property type="match status" value="1"/>
</dbReference>
<proteinExistence type="predicted"/>
<keyword evidence="5" id="KW-1185">Reference proteome</keyword>
<dbReference type="Gene3D" id="1.25.40.420">
    <property type="match status" value="1"/>
</dbReference>
<evidence type="ECO:0000259" key="3">
    <source>
        <dbReference type="PROSITE" id="PS50097"/>
    </source>
</evidence>
<evidence type="ECO:0000256" key="2">
    <source>
        <dbReference type="ARBA" id="ARBA00022737"/>
    </source>
</evidence>
<dbReference type="EMBL" id="JACVVK020000667">
    <property type="protein sequence ID" value="KAK7457967.1"/>
    <property type="molecule type" value="Genomic_DNA"/>
</dbReference>
<name>A0ABD0J4T7_9CAEN</name>
<dbReference type="InterPro" id="IPR011705">
    <property type="entry name" value="BACK"/>
</dbReference>
<gene>
    <name evidence="4" type="ORF">BaRGS_00039139</name>
</gene>
<dbReference type="SUPFAM" id="SSF54695">
    <property type="entry name" value="POZ domain"/>
    <property type="match status" value="1"/>
</dbReference>
<keyword evidence="2" id="KW-0677">Repeat</keyword>
<organism evidence="4 5">
    <name type="scientific">Batillaria attramentaria</name>
    <dbReference type="NCBI Taxonomy" id="370345"/>
    <lineage>
        <taxon>Eukaryota</taxon>
        <taxon>Metazoa</taxon>
        <taxon>Spiralia</taxon>
        <taxon>Lophotrochozoa</taxon>
        <taxon>Mollusca</taxon>
        <taxon>Gastropoda</taxon>
        <taxon>Caenogastropoda</taxon>
        <taxon>Sorbeoconcha</taxon>
        <taxon>Cerithioidea</taxon>
        <taxon>Batillariidae</taxon>
        <taxon>Batillaria</taxon>
    </lineage>
</organism>
<dbReference type="SMART" id="SM00875">
    <property type="entry name" value="BACK"/>
    <property type="match status" value="1"/>
</dbReference>
<evidence type="ECO:0000313" key="5">
    <source>
        <dbReference type="Proteomes" id="UP001519460"/>
    </source>
</evidence>
<dbReference type="InterPro" id="IPR000210">
    <property type="entry name" value="BTB/POZ_dom"/>
</dbReference>
<accession>A0ABD0J4T7</accession>
<reference evidence="4 5" key="1">
    <citation type="journal article" date="2023" name="Sci. Data">
        <title>Genome assembly of the Korean intertidal mud-creeper Batillaria attramentaria.</title>
        <authorList>
            <person name="Patra A.K."/>
            <person name="Ho P.T."/>
            <person name="Jun S."/>
            <person name="Lee S.J."/>
            <person name="Kim Y."/>
            <person name="Won Y.J."/>
        </authorList>
    </citation>
    <scope>NUCLEOTIDE SEQUENCE [LARGE SCALE GENOMIC DNA]</scope>
    <source>
        <strain evidence="4">Wonlab-2016</strain>
    </source>
</reference>
<dbReference type="PANTHER" id="PTHR24412">
    <property type="entry name" value="KELCH PROTEIN"/>
    <property type="match status" value="1"/>
</dbReference>
<protein>
    <recommendedName>
        <fullName evidence="3">BTB domain-containing protein</fullName>
    </recommendedName>
</protein>
<keyword evidence="1" id="KW-0880">Kelch repeat</keyword>
<comment type="caution">
    <text evidence="4">The sequence shown here is derived from an EMBL/GenBank/DDBJ whole genome shotgun (WGS) entry which is preliminary data.</text>
</comment>
<sequence length="267" mass="30161">MDLLESCVSFESERTDFQNKVLAGLQGGFNHLYSHGLLFDLTVAIGDETFECHRFMLAAASDFFKASLTSSWCESSSRLVRLDHSDVTSDSFRLLLDILYEGKDVVTMTTARGILKMAIFLQIKFLQDDVKAYLSDNMSADTCIGIWQFAELYELKQLAQEAADLAVTEFELVSICDEFLDIPKTFLLILLSSVTSSRFTSTKLSENARQMDCLFYAILRWVEADADSRKTHLPELLPFVCFPQLTPGCLDKAVAYLNHPFRDVMFG</sequence>
<feature type="domain" description="BTB" evidence="3">
    <location>
        <begin position="39"/>
        <end position="108"/>
    </location>
</feature>
<dbReference type="AlphaFoldDB" id="A0ABD0J4T7"/>
<dbReference type="SMART" id="SM00225">
    <property type="entry name" value="BTB"/>
    <property type="match status" value="1"/>
</dbReference>